<proteinExistence type="predicted"/>
<keyword evidence="2 4" id="KW-0863">Zinc-finger</keyword>
<dbReference type="GO" id="GO:0008270">
    <property type="term" value="F:zinc ion binding"/>
    <property type="evidence" value="ECO:0007669"/>
    <property type="project" value="UniProtKB-KW"/>
</dbReference>
<dbReference type="SUPFAM" id="SSF90209">
    <property type="entry name" value="Ran binding protein zinc finger-like"/>
    <property type="match status" value="2"/>
</dbReference>
<feature type="domain" description="RanBP2-type" evidence="6">
    <location>
        <begin position="306"/>
        <end position="338"/>
    </location>
</feature>
<dbReference type="Proteomes" id="UP000054928">
    <property type="component" value="Unassembled WGS sequence"/>
</dbReference>
<evidence type="ECO:0000259" key="6">
    <source>
        <dbReference type="PROSITE" id="PS50199"/>
    </source>
</evidence>
<feature type="region of interest" description="Disordered" evidence="5">
    <location>
        <begin position="528"/>
        <end position="597"/>
    </location>
</feature>
<feature type="domain" description="RanBP2-type" evidence="6">
    <location>
        <begin position="343"/>
        <end position="372"/>
    </location>
</feature>
<sequence>MARTPMPEIGIPEWSCPLCTLLNAPEENRCAACDNARPSAHSPQNFQHLKPSTSTTTVPEAQITYRHVAGVFFSSVPRDHNKSSVSSWKSEKRLNVNRRRGSWRQTELSSSEQRDIKEKTQNSDYAGTFREREMTSKDIGSGNNLEGIYTLDKMDESENMMDEETEADVDEPCFNLLGLAALSNDGIDQMATDKTKNGHCGEVWNKEEEERTYSPILESNLANRSNFEEPEIRTKLANAGLDLSDSDDDHSVKLRRLKRRNDEKNDSLKYSWACPNCTNVNEQTWLECSRCHCKRNNDIKHNVESTEGLNMRWACHVCANVNDIDMTTCQLCHSAKENHDEASEDRWKCSLCATFNAPGTTQCYVCNRLQEDQIGMTPQNGPQCSVCTNINAPGSTRCELCDSSLPANTEVPNNHCVDLSWSPVEQESRYRHDDDELDNPYADMSRYNNFDTLNEVTDVDPDYVEDISDNEPSLSSTTSRPPVVRADLKEFEHFLCMEDVQRDYGCRINYTQMFAGQRSKKTYADRFATRQAQSRKRKRSAKIKEAGKSLKPVSQNRKAAKGGKKQKATTTPRRASVSRSKGLKVQKAKTSARRASTMPIISSSVNHYDDSSADFGEDVNTLAWEGVGSAGYL</sequence>
<reference evidence="8" key="1">
    <citation type="submission" date="2014-09" db="EMBL/GenBank/DDBJ databases">
        <authorList>
            <person name="Sharma Rahul"/>
            <person name="Thines Marco"/>
        </authorList>
    </citation>
    <scope>NUCLEOTIDE SEQUENCE [LARGE SCALE GENOMIC DNA]</scope>
</reference>
<feature type="region of interest" description="Disordered" evidence="5">
    <location>
        <begin position="78"/>
        <end position="120"/>
    </location>
</feature>
<keyword evidence="3" id="KW-0862">Zinc</keyword>
<dbReference type="PROSITE" id="PS50199">
    <property type="entry name" value="ZF_RANBP2_2"/>
    <property type="match status" value="4"/>
</dbReference>
<evidence type="ECO:0000256" key="3">
    <source>
        <dbReference type="ARBA" id="ARBA00022833"/>
    </source>
</evidence>
<dbReference type="RefSeq" id="XP_024577625.1">
    <property type="nucleotide sequence ID" value="XM_024727005.1"/>
</dbReference>
<dbReference type="InterPro" id="IPR001876">
    <property type="entry name" value="Znf_RanBP2"/>
</dbReference>
<dbReference type="PROSITE" id="PS01358">
    <property type="entry name" value="ZF_RANBP2_1"/>
    <property type="match status" value="3"/>
</dbReference>
<evidence type="ECO:0000256" key="2">
    <source>
        <dbReference type="ARBA" id="ARBA00022771"/>
    </source>
</evidence>
<dbReference type="AlphaFoldDB" id="A0A0P1AJ79"/>
<evidence type="ECO:0000256" key="1">
    <source>
        <dbReference type="ARBA" id="ARBA00022723"/>
    </source>
</evidence>
<dbReference type="GeneID" id="36406670"/>
<dbReference type="OMA" id="ACDNARP"/>
<dbReference type="InterPro" id="IPR036443">
    <property type="entry name" value="Znf_RanBP2_sf"/>
</dbReference>
<protein>
    <submittedName>
        <fullName evidence="7">Zinc finger, RanBP2-type</fullName>
    </submittedName>
</protein>
<feature type="domain" description="RanBP2-type" evidence="6">
    <location>
        <begin position="8"/>
        <end position="39"/>
    </location>
</feature>
<feature type="compositionally biased region" description="Basic residues" evidence="5">
    <location>
        <begin position="558"/>
        <end position="567"/>
    </location>
</feature>
<dbReference type="Pfam" id="PF00641">
    <property type="entry name" value="Zn_ribbon_RanBP"/>
    <property type="match status" value="1"/>
</dbReference>
<evidence type="ECO:0000256" key="4">
    <source>
        <dbReference type="PROSITE-ProRule" id="PRU00322"/>
    </source>
</evidence>
<evidence type="ECO:0000256" key="5">
    <source>
        <dbReference type="SAM" id="MobiDB-lite"/>
    </source>
</evidence>
<dbReference type="SMART" id="SM00547">
    <property type="entry name" value="ZnF_RBZ"/>
    <property type="match status" value="5"/>
</dbReference>
<evidence type="ECO:0000313" key="7">
    <source>
        <dbReference type="EMBL" id="CEG41256.1"/>
    </source>
</evidence>
<dbReference type="Gene3D" id="2.30.30.380">
    <property type="entry name" value="Zn-finger domain of Sec23/24"/>
    <property type="match status" value="2"/>
</dbReference>
<organism evidence="7 8">
    <name type="scientific">Plasmopara halstedii</name>
    <name type="common">Downy mildew of sunflower</name>
    <dbReference type="NCBI Taxonomy" id="4781"/>
    <lineage>
        <taxon>Eukaryota</taxon>
        <taxon>Sar</taxon>
        <taxon>Stramenopiles</taxon>
        <taxon>Oomycota</taxon>
        <taxon>Peronosporomycetes</taxon>
        <taxon>Peronosporales</taxon>
        <taxon>Peronosporaceae</taxon>
        <taxon>Plasmopara</taxon>
    </lineage>
</organism>
<feature type="compositionally biased region" description="Basic residues" evidence="5">
    <location>
        <begin position="581"/>
        <end position="592"/>
    </location>
</feature>
<name>A0A0P1AJ79_PLAHL</name>
<evidence type="ECO:0000313" key="8">
    <source>
        <dbReference type="Proteomes" id="UP000054928"/>
    </source>
</evidence>
<dbReference type="EMBL" id="CCYD01000553">
    <property type="protein sequence ID" value="CEG41256.1"/>
    <property type="molecule type" value="Genomic_DNA"/>
</dbReference>
<feature type="domain" description="RanBP2-type" evidence="6">
    <location>
        <begin position="264"/>
        <end position="297"/>
    </location>
</feature>
<keyword evidence="1" id="KW-0479">Metal-binding</keyword>
<accession>A0A0P1AJ79</accession>
<dbReference type="OrthoDB" id="6270329at2759"/>
<keyword evidence="8" id="KW-1185">Reference proteome</keyword>